<keyword evidence="13" id="KW-1185">Reference proteome</keyword>
<dbReference type="PANTHER" id="PTHR46481:SF9">
    <property type="entry name" value="ZINC FINGER BED DOMAIN-CONTAINING PROTEIN 1-LIKE"/>
    <property type="match status" value="1"/>
</dbReference>
<proteinExistence type="predicted"/>
<dbReference type="GO" id="GO:0046983">
    <property type="term" value="F:protein dimerization activity"/>
    <property type="evidence" value="ECO:0007669"/>
    <property type="project" value="InterPro"/>
</dbReference>
<organism evidence="12 13">
    <name type="scientific">Daphnia galeata</name>
    <dbReference type="NCBI Taxonomy" id="27404"/>
    <lineage>
        <taxon>Eukaryota</taxon>
        <taxon>Metazoa</taxon>
        <taxon>Ecdysozoa</taxon>
        <taxon>Arthropoda</taxon>
        <taxon>Crustacea</taxon>
        <taxon>Branchiopoda</taxon>
        <taxon>Diplostraca</taxon>
        <taxon>Cladocera</taxon>
        <taxon>Anomopoda</taxon>
        <taxon>Daphniidae</taxon>
        <taxon>Daphnia</taxon>
    </lineage>
</organism>
<evidence type="ECO:0000256" key="1">
    <source>
        <dbReference type="ARBA" id="ARBA00004123"/>
    </source>
</evidence>
<dbReference type="GO" id="GO:0005634">
    <property type="term" value="C:nucleus"/>
    <property type="evidence" value="ECO:0007669"/>
    <property type="project" value="UniProtKB-SubCell"/>
</dbReference>
<evidence type="ECO:0000256" key="2">
    <source>
        <dbReference type="ARBA" id="ARBA00022723"/>
    </source>
</evidence>
<keyword evidence="2" id="KW-0479">Metal-binding</keyword>
<feature type="compositionally biased region" description="Low complexity" evidence="10">
    <location>
        <begin position="158"/>
        <end position="169"/>
    </location>
</feature>
<dbReference type="SUPFAM" id="SSF57667">
    <property type="entry name" value="beta-beta-alpha zinc fingers"/>
    <property type="match status" value="1"/>
</dbReference>
<dbReference type="GO" id="GO:0003677">
    <property type="term" value="F:DNA binding"/>
    <property type="evidence" value="ECO:0007669"/>
    <property type="project" value="UniProtKB-KW"/>
</dbReference>
<dbReference type="EMBL" id="CAKKLH010000306">
    <property type="protein sequence ID" value="CAH0110756.1"/>
    <property type="molecule type" value="Genomic_DNA"/>
</dbReference>
<dbReference type="AlphaFoldDB" id="A0A8J2RWG5"/>
<evidence type="ECO:0000256" key="7">
    <source>
        <dbReference type="ARBA" id="ARBA00023163"/>
    </source>
</evidence>
<keyword evidence="6" id="KW-0238">DNA-binding</keyword>
<accession>A0A8J2RWG5</accession>
<dbReference type="InterPro" id="IPR052035">
    <property type="entry name" value="ZnF_BED_domain_contain"/>
</dbReference>
<comment type="subcellular location">
    <subcellularLocation>
        <location evidence="1">Nucleus</location>
    </subcellularLocation>
</comment>
<reference evidence="12" key="1">
    <citation type="submission" date="2021-11" db="EMBL/GenBank/DDBJ databases">
        <authorList>
            <person name="Schell T."/>
        </authorList>
    </citation>
    <scope>NUCLEOTIDE SEQUENCE</scope>
    <source>
        <strain evidence="12">M5</strain>
    </source>
</reference>
<evidence type="ECO:0000256" key="8">
    <source>
        <dbReference type="ARBA" id="ARBA00023242"/>
    </source>
</evidence>
<feature type="region of interest" description="Disordered" evidence="10">
    <location>
        <begin position="148"/>
        <end position="169"/>
    </location>
</feature>
<keyword evidence="4" id="KW-0862">Zinc</keyword>
<dbReference type="OrthoDB" id="8067503at2759"/>
<keyword evidence="8" id="KW-0539">Nucleus</keyword>
<evidence type="ECO:0000256" key="4">
    <source>
        <dbReference type="ARBA" id="ARBA00022833"/>
    </source>
</evidence>
<dbReference type="InterPro" id="IPR003656">
    <property type="entry name" value="Znf_BED"/>
</dbReference>
<dbReference type="SUPFAM" id="SSF53098">
    <property type="entry name" value="Ribonuclease H-like"/>
    <property type="match status" value="1"/>
</dbReference>
<keyword evidence="7" id="KW-0804">Transcription</keyword>
<sequence length="670" mass="75580">MDAYQIKLGTYGEICVCHCSNHNWIFIFTWKMGSPIWNHFTKVKKCVCELGQTVAQPHECVFSQLRAECLLCRMLVKHSGNTSNAVTHLRIHHNDIYLELLPKFRKKKKKTLKRLGCRKLLDDMDCDSCDAIDVAEIQSADVAEIQSEGDSHTTLDGSKSSNVNSNSSSSDLACYPARSEKMASVNRAVLLFIVRGMHPLSLVDNCHFTTLVKALDPRIELPCRSTLTTVLLPNLYEEAKRKLQSEIDSVDHVALTADGWTSITGDSYVTVTIHFISNQLKMLTRVLTTSVMPESHTSENLCEFLKRVEHDWRLVGKIEAIVTDNAPNMKAAVQLGGWKHVPCFAHTLNLVVTDALKNNSKLNEILLRCRSLVKFFKHSSKANSQLKKMAKMANLTITTLKQEVATRWNSTVIMLRSIAILSDSIAAVLVLMKRNDLLLDDEELLIIKGAIAILEPFEEATKELSSQCYPSLSKKMTSSFCVLSLAENLKIRFDKIEDVPSKALTTYLDPRFKKAYFKKSSSAAENSLDRELRNVRSLRINEENLLSNVPSRTSLSPASIFRNLHKETVRKVNAQKRGGENSTVNNILVIKEYNDWPLLDRVDPLQWWKNRQSDGVMLPVVKVVKKYFCIPATSVPSEQIFSKAGLIITKQRNALKPENADMLIFLNKNV</sequence>
<dbReference type="InterPro" id="IPR036236">
    <property type="entry name" value="Znf_C2H2_sf"/>
</dbReference>
<dbReference type="GO" id="GO:0008270">
    <property type="term" value="F:zinc ion binding"/>
    <property type="evidence" value="ECO:0007669"/>
    <property type="project" value="UniProtKB-KW"/>
</dbReference>
<protein>
    <recommendedName>
        <fullName evidence="11">BED-type domain-containing protein</fullName>
    </recommendedName>
</protein>
<keyword evidence="5" id="KW-0805">Transcription regulation</keyword>
<evidence type="ECO:0000256" key="3">
    <source>
        <dbReference type="ARBA" id="ARBA00022771"/>
    </source>
</evidence>
<dbReference type="PROSITE" id="PS50808">
    <property type="entry name" value="ZF_BED"/>
    <property type="match status" value="1"/>
</dbReference>
<dbReference type="PANTHER" id="PTHR46481">
    <property type="entry name" value="ZINC FINGER BED DOMAIN-CONTAINING PROTEIN 4"/>
    <property type="match status" value="1"/>
</dbReference>
<feature type="domain" description="BED-type" evidence="11">
    <location>
        <begin position="31"/>
        <end position="100"/>
    </location>
</feature>
<evidence type="ECO:0000256" key="9">
    <source>
        <dbReference type="PROSITE-ProRule" id="PRU00027"/>
    </source>
</evidence>
<dbReference type="InterPro" id="IPR008906">
    <property type="entry name" value="HATC_C_dom"/>
</dbReference>
<comment type="caution">
    <text evidence="12">The sequence shown here is derived from an EMBL/GenBank/DDBJ whole genome shotgun (WGS) entry which is preliminary data.</text>
</comment>
<evidence type="ECO:0000259" key="11">
    <source>
        <dbReference type="PROSITE" id="PS50808"/>
    </source>
</evidence>
<keyword evidence="3 9" id="KW-0863">Zinc-finger</keyword>
<dbReference type="Proteomes" id="UP000789390">
    <property type="component" value="Unassembled WGS sequence"/>
</dbReference>
<dbReference type="InterPro" id="IPR012337">
    <property type="entry name" value="RNaseH-like_sf"/>
</dbReference>
<evidence type="ECO:0000313" key="13">
    <source>
        <dbReference type="Proteomes" id="UP000789390"/>
    </source>
</evidence>
<evidence type="ECO:0000256" key="5">
    <source>
        <dbReference type="ARBA" id="ARBA00023015"/>
    </source>
</evidence>
<name>A0A8J2RWG5_9CRUS</name>
<evidence type="ECO:0000256" key="6">
    <source>
        <dbReference type="ARBA" id="ARBA00023125"/>
    </source>
</evidence>
<gene>
    <name evidence="12" type="ORF">DGAL_LOCUS14360</name>
</gene>
<evidence type="ECO:0000313" key="12">
    <source>
        <dbReference type="EMBL" id="CAH0110756.1"/>
    </source>
</evidence>
<dbReference type="SUPFAM" id="SSF140996">
    <property type="entry name" value="Hermes dimerisation domain"/>
    <property type="match status" value="1"/>
</dbReference>
<evidence type="ECO:0000256" key="10">
    <source>
        <dbReference type="SAM" id="MobiDB-lite"/>
    </source>
</evidence>
<dbReference type="Pfam" id="PF05699">
    <property type="entry name" value="Dimer_Tnp_hAT"/>
    <property type="match status" value="1"/>
</dbReference>